<evidence type="ECO:0000259" key="1">
    <source>
        <dbReference type="Pfam" id="PF12937"/>
    </source>
</evidence>
<sequence length="496" mass="56731">MPEVDDVSWLLASNDRPSELATSIVQSIVTQIDKEIQNTHSFGYSRSKDAANKKKREFKHSYLAVLSRTRLVSYKIWAHIFAYNAKDKRELFNYALVCRRWNISVHSFPTLWTDISIDFFEGNHQLMARHGAHIVKSFTLSRALPLDVKISYNCDASYFIGLSASGSLPEQCRWRSVETGPSLIHLLMKRCSGYYWKVLEEIIIRSQKDVEEAGIDGLSLLGAAKLARLTITVDDRVFRSCLKVAWSRLVELNLDADNSTASDYLEIVEACINLKICSLRLHGNSYSTTFPIRRVRLTKLQRFSLAGKYNPVPFLSLLEFPSLQCLKVAWEKGSKQEEKPGHGIADFVTNSRCKLLFFELQAKDLYFDDLEISLRVMPLLEDLTLCISNPLSMPIFGDSFGTGDTLPITFPFLKTFSIHAAHLILPMHWFLELVRPREVILYDPEYVEWYNDSIGLVGFIYERGYLMVVSGYTDMTRSLIQTHIRAVRPDIKVILA</sequence>
<proteinExistence type="predicted"/>
<dbReference type="Gene3D" id="3.80.10.10">
    <property type="entry name" value="Ribonuclease Inhibitor"/>
    <property type="match status" value="1"/>
</dbReference>
<dbReference type="Pfam" id="PF12937">
    <property type="entry name" value="F-box-like"/>
    <property type="match status" value="1"/>
</dbReference>
<keyword evidence="3" id="KW-1185">Reference proteome</keyword>
<dbReference type="InterPro" id="IPR032675">
    <property type="entry name" value="LRR_dom_sf"/>
</dbReference>
<dbReference type="AlphaFoldDB" id="A0A067TX54"/>
<reference evidence="3" key="1">
    <citation type="journal article" date="2014" name="Proc. Natl. Acad. Sci. U.S.A.">
        <title>Extensive sampling of basidiomycete genomes demonstrates inadequacy of the white-rot/brown-rot paradigm for wood decay fungi.</title>
        <authorList>
            <person name="Riley R."/>
            <person name="Salamov A.A."/>
            <person name="Brown D.W."/>
            <person name="Nagy L.G."/>
            <person name="Floudas D."/>
            <person name="Held B.W."/>
            <person name="Levasseur A."/>
            <person name="Lombard V."/>
            <person name="Morin E."/>
            <person name="Otillar R."/>
            <person name="Lindquist E.A."/>
            <person name="Sun H."/>
            <person name="LaButti K.M."/>
            <person name="Schmutz J."/>
            <person name="Jabbour D."/>
            <person name="Luo H."/>
            <person name="Baker S.E."/>
            <person name="Pisabarro A.G."/>
            <person name="Walton J.D."/>
            <person name="Blanchette R.A."/>
            <person name="Henrissat B."/>
            <person name="Martin F."/>
            <person name="Cullen D."/>
            <person name="Hibbett D.S."/>
            <person name="Grigoriev I.V."/>
        </authorList>
    </citation>
    <scope>NUCLEOTIDE SEQUENCE [LARGE SCALE GENOMIC DNA]</scope>
    <source>
        <strain evidence="3">CBS 339.88</strain>
    </source>
</reference>
<dbReference type="Proteomes" id="UP000027222">
    <property type="component" value="Unassembled WGS sequence"/>
</dbReference>
<gene>
    <name evidence="2" type="ORF">GALMADRAFT_206109</name>
</gene>
<dbReference type="InterPro" id="IPR001810">
    <property type="entry name" value="F-box_dom"/>
</dbReference>
<evidence type="ECO:0000313" key="2">
    <source>
        <dbReference type="EMBL" id="KDR84534.1"/>
    </source>
</evidence>
<accession>A0A067TX54</accession>
<evidence type="ECO:0000313" key="3">
    <source>
        <dbReference type="Proteomes" id="UP000027222"/>
    </source>
</evidence>
<organism evidence="2 3">
    <name type="scientific">Galerina marginata (strain CBS 339.88)</name>
    <dbReference type="NCBI Taxonomy" id="685588"/>
    <lineage>
        <taxon>Eukaryota</taxon>
        <taxon>Fungi</taxon>
        <taxon>Dikarya</taxon>
        <taxon>Basidiomycota</taxon>
        <taxon>Agaricomycotina</taxon>
        <taxon>Agaricomycetes</taxon>
        <taxon>Agaricomycetidae</taxon>
        <taxon>Agaricales</taxon>
        <taxon>Agaricineae</taxon>
        <taxon>Strophariaceae</taxon>
        <taxon>Galerina</taxon>
    </lineage>
</organism>
<protein>
    <recommendedName>
        <fullName evidence="1">F-box domain-containing protein</fullName>
    </recommendedName>
</protein>
<dbReference type="EMBL" id="KL142368">
    <property type="protein sequence ID" value="KDR84534.1"/>
    <property type="molecule type" value="Genomic_DNA"/>
</dbReference>
<dbReference type="HOGENOM" id="CLU_549871_0_0_1"/>
<name>A0A067TX54_GALM3</name>
<feature type="domain" description="F-box" evidence="1">
    <location>
        <begin position="76"/>
        <end position="117"/>
    </location>
</feature>